<reference evidence="2 3" key="1">
    <citation type="submission" date="2015-11" db="EMBL/GenBank/DDBJ databases">
        <authorList>
            <person name="Zhang Y."/>
            <person name="Guo Z."/>
        </authorList>
    </citation>
    <scope>NUCLEOTIDE SEQUENCE [LARGE SCALE GENOMIC DNA]</scope>
    <source>
        <strain evidence="2 3">KCTC 12086</strain>
    </source>
</reference>
<feature type="domain" description="Glycosyl transferase family 1" evidence="1">
    <location>
        <begin position="173"/>
        <end position="337"/>
    </location>
</feature>
<name>A0A0S2JXS1_9GAMM</name>
<dbReference type="SUPFAM" id="SSF53756">
    <property type="entry name" value="UDP-Glycosyltransferase/glycogen phosphorylase"/>
    <property type="match status" value="1"/>
</dbReference>
<evidence type="ECO:0000259" key="1">
    <source>
        <dbReference type="Pfam" id="PF00534"/>
    </source>
</evidence>
<dbReference type="STRING" id="161398.PP2015_410"/>
<dbReference type="GO" id="GO:0016757">
    <property type="term" value="F:glycosyltransferase activity"/>
    <property type="evidence" value="ECO:0007669"/>
    <property type="project" value="InterPro"/>
</dbReference>
<dbReference type="GO" id="GO:1901135">
    <property type="term" value="P:carbohydrate derivative metabolic process"/>
    <property type="evidence" value="ECO:0007669"/>
    <property type="project" value="UniProtKB-ARBA"/>
</dbReference>
<dbReference type="Pfam" id="PF00534">
    <property type="entry name" value="Glycos_transf_1"/>
    <property type="match status" value="1"/>
</dbReference>
<accession>A0A0S2JXS1</accession>
<dbReference type="PANTHER" id="PTHR12526:SF627">
    <property type="entry name" value="D-RHAMNOSYLTRANSFERASE WBPZ"/>
    <property type="match status" value="1"/>
</dbReference>
<dbReference type="OrthoDB" id="9810730at2"/>
<gene>
    <name evidence="2" type="ORF">PP2015_410</name>
</gene>
<evidence type="ECO:0000313" key="2">
    <source>
        <dbReference type="EMBL" id="ALO40935.1"/>
    </source>
</evidence>
<dbReference type="PATRIC" id="fig|161398.10.peg.420"/>
<dbReference type="EMBL" id="CP013187">
    <property type="protein sequence ID" value="ALO40935.1"/>
    <property type="molecule type" value="Genomic_DNA"/>
</dbReference>
<dbReference type="KEGG" id="pphe:PP2015_410"/>
<dbReference type="Gene3D" id="3.40.50.2000">
    <property type="entry name" value="Glycogen Phosphorylase B"/>
    <property type="match status" value="2"/>
</dbReference>
<dbReference type="Proteomes" id="UP000061457">
    <property type="component" value="Chromosome I"/>
</dbReference>
<dbReference type="PANTHER" id="PTHR12526">
    <property type="entry name" value="GLYCOSYLTRANSFERASE"/>
    <property type="match status" value="1"/>
</dbReference>
<dbReference type="AlphaFoldDB" id="A0A0S2JXS1"/>
<sequence length="360" mass="41412">MKKKVLNIANVKPNYYVGGMNAMVNQLNQGLKDLGFNSYLLFFNGESTDESFIKFNGLYELFSVLRKERFDVVIIHSIYHPLFPIISVLTKLVGSKLFIQSHGSLTTNAFFKPSIKKILYRPLIKLMLYLSDKFIFSNESEFHNSIIVKKERVEYIPNLIAYEPNEAIYKNHGNKFVFLGKIDFYYKGIETMLHAFQEIKKQGYEFQLDIFGYGENKSLSLQEMKTSEPEVVKMLSLINVLELNDFVTFHGLLEPSKRKIMSENYDALVLFSNSEAMPLVISEALGDGLPVIVNKKTNMSSYVETHKCGLVADTNAESSLREFIDLSDEDKREMSKSAKKCFDEFLNIKHLEKSLKEIEI</sequence>
<evidence type="ECO:0000313" key="3">
    <source>
        <dbReference type="Proteomes" id="UP000061457"/>
    </source>
</evidence>
<proteinExistence type="predicted"/>
<dbReference type="RefSeq" id="WP_058028705.1">
    <property type="nucleotide sequence ID" value="NZ_CP013187.1"/>
</dbReference>
<keyword evidence="3" id="KW-1185">Reference proteome</keyword>
<protein>
    <recommendedName>
        <fullName evidence="1">Glycosyl transferase family 1 domain-containing protein</fullName>
    </recommendedName>
</protein>
<organism evidence="2 3">
    <name type="scientific">Pseudoalteromonas phenolica</name>
    <dbReference type="NCBI Taxonomy" id="161398"/>
    <lineage>
        <taxon>Bacteria</taxon>
        <taxon>Pseudomonadati</taxon>
        <taxon>Pseudomonadota</taxon>
        <taxon>Gammaproteobacteria</taxon>
        <taxon>Alteromonadales</taxon>
        <taxon>Pseudoalteromonadaceae</taxon>
        <taxon>Pseudoalteromonas</taxon>
    </lineage>
</organism>
<dbReference type="InterPro" id="IPR001296">
    <property type="entry name" value="Glyco_trans_1"/>
</dbReference>